<organism evidence="1 2">
    <name type="scientific">Roseburia hominis</name>
    <dbReference type="NCBI Taxonomy" id="301301"/>
    <lineage>
        <taxon>Bacteria</taxon>
        <taxon>Bacillati</taxon>
        <taxon>Bacillota</taxon>
        <taxon>Clostridia</taxon>
        <taxon>Lachnospirales</taxon>
        <taxon>Lachnospiraceae</taxon>
        <taxon>Roseburia</taxon>
    </lineage>
</organism>
<gene>
    <name evidence="1" type="ORF">DWX93_08955</name>
</gene>
<sequence>MTPLHTHILTARDRNGQELRTIQNQLQKLPPGKLICSRNGTTVKWYQGDGHSKTYIPKANRALAEQLALKKYLQQQEQILLQKQAAITAYLKYYPADSLSSDDPHLLSDPACEDLLRSYFSTAKNIPDVSNISDIPNISTNSAVEWSAASYERNPLHPEQLLHKTVSGERVRSKSEAMIAMLLHLNAIPYRYECALSLGGVTLFPDFTIRHPGTGALYYWEHFGLMDDPAYAKNAGSKLSLYAANGIIPSVHLITTYETKAYPLNAGMIEHLISYYFLDSAV</sequence>
<evidence type="ECO:0000313" key="1">
    <source>
        <dbReference type="EMBL" id="RGS40549.1"/>
    </source>
</evidence>
<dbReference type="EMBL" id="QRVL01000006">
    <property type="protein sequence ID" value="RGS40549.1"/>
    <property type="molecule type" value="Genomic_DNA"/>
</dbReference>
<protein>
    <submittedName>
        <fullName evidence="1">ATPase</fullName>
    </submittedName>
</protein>
<name>A0A395V6P5_9FIRM</name>
<dbReference type="AlphaFoldDB" id="A0A395V6P5"/>
<reference evidence="1 2" key="1">
    <citation type="submission" date="2018-08" db="EMBL/GenBank/DDBJ databases">
        <title>A genome reference for cultivated species of the human gut microbiota.</title>
        <authorList>
            <person name="Zou Y."/>
            <person name="Xue W."/>
            <person name="Luo G."/>
        </authorList>
    </citation>
    <scope>NUCLEOTIDE SEQUENCE [LARGE SCALE GENOMIC DNA]</scope>
    <source>
        <strain evidence="1 2">AF22-12AC</strain>
    </source>
</reference>
<evidence type="ECO:0000313" key="2">
    <source>
        <dbReference type="Proteomes" id="UP000266172"/>
    </source>
</evidence>
<dbReference type="Proteomes" id="UP000266172">
    <property type="component" value="Unassembled WGS sequence"/>
</dbReference>
<proteinExistence type="predicted"/>
<dbReference type="RefSeq" id="WP_118097353.1">
    <property type="nucleotide sequence ID" value="NZ_JAQEDX010000002.1"/>
</dbReference>
<accession>A0A395V6P5</accession>
<comment type="caution">
    <text evidence="1">The sequence shown here is derived from an EMBL/GenBank/DDBJ whole genome shotgun (WGS) entry which is preliminary data.</text>
</comment>